<reference evidence="1 2" key="1">
    <citation type="submission" date="2023-12" db="EMBL/GenBank/DDBJ databases">
        <title>A high-quality genome assembly for Dillenia turbinata (Dilleniales).</title>
        <authorList>
            <person name="Chanderbali A."/>
        </authorList>
    </citation>
    <scope>NUCLEOTIDE SEQUENCE [LARGE SCALE GENOMIC DNA]</scope>
    <source>
        <strain evidence="1">LSX21</strain>
        <tissue evidence="1">Leaf</tissue>
    </source>
</reference>
<dbReference type="EMBL" id="JBAMMX010000020">
    <property type="protein sequence ID" value="KAK6921292.1"/>
    <property type="molecule type" value="Genomic_DNA"/>
</dbReference>
<organism evidence="1 2">
    <name type="scientific">Dillenia turbinata</name>
    <dbReference type="NCBI Taxonomy" id="194707"/>
    <lineage>
        <taxon>Eukaryota</taxon>
        <taxon>Viridiplantae</taxon>
        <taxon>Streptophyta</taxon>
        <taxon>Embryophyta</taxon>
        <taxon>Tracheophyta</taxon>
        <taxon>Spermatophyta</taxon>
        <taxon>Magnoliopsida</taxon>
        <taxon>eudicotyledons</taxon>
        <taxon>Gunneridae</taxon>
        <taxon>Pentapetalae</taxon>
        <taxon>Dilleniales</taxon>
        <taxon>Dilleniaceae</taxon>
        <taxon>Dillenia</taxon>
    </lineage>
</organism>
<accession>A0AAN8V260</accession>
<gene>
    <name evidence="1" type="ORF">RJ641_014970</name>
</gene>
<comment type="caution">
    <text evidence="1">The sequence shown here is derived from an EMBL/GenBank/DDBJ whole genome shotgun (WGS) entry which is preliminary data.</text>
</comment>
<sequence>MLRSLDMAIEALSILCGHDLEPFVSASLHILNFFCQQDILPHALFSNGSAKRCHHLILETGLTLLFPTPTAKKSSPLQAMTEECNALLKNGARSLVPPASPCNVIGFKWVLCTKLCPRGSIEHCTGALWIKSFTSLPVSATMRRTVWWSNPQPSRLAWIYDQTSNLPDIASSMLHKDVCSFSYHSTILASEISAWSLAIFSFKLVFFASSFRRVSLAFFNRLLAYSTADTISDSLLAVVSLILQLVNFRSQLQYEIILLILWDICTQSFIKWNPIIVIGSSPILNFSLKIRTLEHKRAGAETIGSCKYRLMELFRIPWWWLVLKFSNQGLLLHCTSPR</sequence>
<dbReference type="Proteomes" id="UP001370490">
    <property type="component" value="Unassembled WGS sequence"/>
</dbReference>
<name>A0AAN8V260_9MAGN</name>
<dbReference type="AlphaFoldDB" id="A0AAN8V260"/>
<keyword evidence="2" id="KW-1185">Reference proteome</keyword>
<protein>
    <submittedName>
        <fullName evidence="1">Uncharacterized protein</fullName>
    </submittedName>
</protein>
<evidence type="ECO:0000313" key="1">
    <source>
        <dbReference type="EMBL" id="KAK6921292.1"/>
    </source>
</evidence>
<proteinExistence type="predicted"/>
<evidence type="ECO:0000313" key="2">
    <source>
        <dbReference type="Proteomes" id="UP001370490"/>
    </source>
</evidence>